<dbReference type="Pfam" id="PF04149">
    <property type="entry name" value="DUF397"/>
    <property type="match status" value="1"/>
</dbReference>
<name>A0A8T8HU99_9PSEU</name>
<keyword evidence="5" id="KW-1185">Reference proteome</keyword>
<reference evidence="2 5" key="1">
    <citation type="submission" date="2021-01" db="EMBL/GenBank/DDBJ databases">
        <title>Sequencing the genomes of 1000 actinobacteria strains.</title>
        <authorList>
            <person name="Klenk H.-P."/>
        </authorList>
    </citation>
    <scope>NUCLEOTIDE SEQUENCE [LARGE SCALE GENOMIC DNA]</scope>
    <source>
        <strain evidence="2 5">DSM 44581</strain>
    </source>
</reference>
<dbReference type="Proteomes" id="UP001195724">
    <property type="component" value="Unassembled WGS sequence"/>
</dbReference>
<accession>A0A8T8HU99</accession>
<evidence type="ECO:0000313" key="4">
    <source>
        <dbReference type="Proteomes" id="UP000671828"/>
    </source>
</evidence>
<feature type="non-terminal residue" evidence="3">
    <location>
        <position position="60"/>
    </location>
</feature>
<dbReference type="EMBL" id="JAFBCL010000001">
    <property type="protein sequence ID" value="MBM7813635.1"/>
    <property type="molecule type" value="Genomic_DNA"/>
</dbReference>
<dbReference type="RefSeq" id="WP_204844243.1">
    <property type="nucleotide sequence ID" value="NZ_JAFBCL010000001.1"/>
</dbReference>
<feature type="domain" description="DUF397" evidence="1">
    <location>
        <begin position="2"/>
        <end position="53"/>
    </location>
</feature>
<evidence type="ECO:0000313" key="3">
    <source>
        <dbReference type="EMBL" id="QTR02115.1"/>
    </source>
</evidence>
<evidence type="ECO:0000313" key="5">
    <source>
        <dbReference type="Proteomes" id="UP001195724"/>
    </source>
</evidence>
<gene>
    <name evidence="3" type="ORF">J7S33_23275</name>
    <name evidence="2" type="ORF">JOE68_004500</name>
</gene>
<proteinExistence type="predicted"/>
<sequence length="60" mass="6292">MFRKSSYSGDNGNNCVEVGRLAAVVVVRDSKAPGGGLLRMSPVGFGRFLTAAKGGRFSRS</sequence>
<protein>
    <submittedName>
        <fullName evidence="3">DUF397 domain-containing protein</fullName>
    </submittedName>
</protein>
<reference evidence="3" key="2">
    <citation type="submission" date="2021-04" db="EMBL/GenBank/DDBJ databases">
        <title>Saccharothrix algeriensis WGS.</title>
        <authorList>
            <person name="Stuskova K."/>
            <person name="Hakalova E."/>
            <person name="Tebbal A.B."/>
            <person name="Eichmeier A."/>
        </authorList>
    </citation>
    <scope>NUCLEOTIDE SEQUENCE</scope>
    <source>
        <strain evidence="3">NRRL B-24137</strain>
    </source>
</reference>
<dbReference type="Proteomes" id="UP000671828">
    <property type="component" value="Chromosome"/>
</dbReference>
<evidence type="ECO:0000259" key="1">
    <source>
        <dbReference type="Pfam" id="PF04149"/>
    </source>
</evidence>
<dbReference type="AlphaFoldDB" id="A0A8T8HU99"/>
<organism evidence="3 4">
    <name type="scientific">Saccharothrix algeriensis</name>
    <dbReference type="NCBI Taxonomy" id="173560"/>
    <lineage>
        <taxon>Bacteria</taxon>
        <taxon>Bacillati</taxon>
        <taxon>Actinomycetota</taxon>
        <taxon>Actinomycetes</taxon>
        <taxon>Pseudonocardiales</taxon>
        <taxon>Pseudonocardiaceae</taxon>
        <taxon>Saccharothrix</taxon>
    </lineage>
</organism>
<evidence type="ECO:0000313" key="2">
    <source>
        <dbReference type="EMBL" id="MBM7813635.1"/>
    </source>
</evidence>
<dbReference type="EMBL" id="CP072788">
    <property type="protein sequence ID" value="QTR02115.1"/>
    <property type="molecule type" value="Genomic_DNA"/>
</dbReference>
<dbReference type="InterPro" id="IPR007278">
    <property type="entry name" value="DUF397"/>
</dbReference>